<feature type="domain" description="HTH araC/xylS-type" evidence="4">
    <location>
        <begin position="231"/>
        <end position="332"/>
    </location>
</feature>
<dbReference type="EMBL" id="CP010951">
    <property type="protein sequence ID" value="AMO23692.1"/>
    <property type="molecule type" value="Genomic_DNA"/>
</dbReference>
<keyword evidence="1" id="KW-0805">Transcription regulation</keyword>
<dbReference type="InterPro" id="IPR032687">
    <property type="entry name" value="AraC-type_N"/>
</dbReference>
<evidence type="ECO:0000256" key="3">
    <source>
        <dbReference type="ARBA" id="ARBA00023163"/>
    </source>
</evidence>
<dbReference type="PROSITE" id="PS01124">
    <property type="entry name" value="HTH_ARAC_FAMILY_2"/>
    <property type="match status" value="1"/>
</dbReference>
<dbReference type="PANTHER" id="PTHR47894">
    <property type="entry name" value="HTH-TYPE TRANSCRIPTIONAL REGULATOR GADX"/>
    <property type="match status" value="1"/>
</dbReference>
<dbReference type="Gene3D" id="1.10.10.60">
    <property type="entry name" value="Homeodomain-like"/>
    <property type="match status" value="1"/>
</dbReference>
<evidence type="ECO:0000256" key="2">
    <source>
        <dbReference type="ARBA" id="ARBA00023125"/>
    </source>
</evidence>
<dbReference type="Proteomes" id="UP000070433">
    <property type="component" value="Chromosome"/>
</dbReference>
<dbReference type="PATRIC" id="fig|94132.3.peg.2733"/>
<keyword evidence="2" id="KW-0238">DNA-binding</keyword>
<dbReference type="InterPro" id="IPR009057">
    <property type="entry name" value="Homeodomain-like_sf"/>
</dbReference>
<dbReference type="SMART" id="SM00342">
    <property type="entry name" value="HTH_ARAC"/>
    <property type="match status" value="1"/>
</dbReference>
<dbReference type="GO" id="GO:0005829">
    <property type="term" value="C:cytosol"/>
    <property type="evidence" value="ECO:0007669"/>
    <property type="project" value="TreeGrafter"/>
</dbReference>
<dbReference type="Pfam" id="PF12625">
    <property type="entry name" value="Arabinose_bd"/>
    <property type="match status" value="1"/>
</dbReference>
<accession>A0A127JZX2</accession>
<keyword evidence="6" id="KW-1185">Reference proteome</keyword>
<keyword evidence="3" id="KW-0804">Transcription</keyword>
<reference evidence="5 6" key="1">
    <citation type="journal article" date="2014" name="Int. J. Syst. Evol. Microbiol.">
        <title>Ramlibacter solisilvae sp. nov., isolated from forest soil, and emended description of the genus Ramlibacter.</title>
        <authorList>
            <person name="Lee H.J."/>
            <person name="Lee S.H."/>
            <person name="Lee S.S."/>
            <person name="Lee J.S."/>
            <person name="Kim Y."/>
            <person name="Kim S.C."/>
            <person name="Jeon C.O."/>
        </authorList>
    </citation>
    <scope>NUCLEOTIDE SEQUENCE [LARGE SCALE GENOMIC DNA]</scope>
    <source>
        <strain evidence="5 6">5-10</strain>
    </source>
</reference>
<evidence type="ECO:0000256" key="1">
    <source>
        <dbReference type="ARBA" id="ARBA00023015"/>
    </source>
</evidence>
<dbReference type="InterPro" id="IPR018060">
    <property type="entry name" value="HTH_AraC"/>
</dbReference>
<gene>
    <name evidence="5" type="ORF">UC35_13430</name>
</gene>
<dbReference type="RefSeq" id="WP_061500497.1">
    <property type="nucleotide sequence ID" value="NZ_CP010951.1"/>
</dbReference>
<evidence type="ECO:0000313" key="5">
    <source>
        <dbReference type="EMBL" id="AMO23692.1"/>
    </source>
</evidence>
<dbReference type="GO" id="GO:0000976">
    <property type="term" value="F:transcription cis-regulatory region binding"/>
    <property type="evidence" value="ECO:0007669"/>
    <property type="project" value="TreeGrafter"/>
</dbReference>
<dbReference type="SUPFAM" id="SSF46689">
    <property type="entry name" value="Homeodomain-like"/>
    <property type="match status" value="1"/>
</dbReference>
<dbReference type="Pfam" id="PF12833">
    <property type="entry name" value="HTH_18"/>
    <property type="match status" value="1"/>
</dbReference>
<sequence>MHSAVTISIALVHGLLSGVQARGRPVEPFLADAGIAPELLAQPGSRVTADQYAALFRSLIERLDDESLGFMSRPLKRGSFALLARSALTAGTLEVALRRIAHTLGLLQDDVMLEQVREGGLAGVSLRLIHPSVAAPIFFQEMLVRVIWRLAAWLVGGRLRIERFDFAFECPPHAASYGKIFPAPLRFGQPRSTFWFTVQRLQEPVRRDEESLRAFLLDSQAQIIVPRRDESRVSERLRRYLQHTQPAWPDLGAAAEALHMSSSTLQRRLASEGTSFQALRDQLRRDIAIVRLNTSKVPLAVLAEELGFADSANFQRAFKAWTGSAPGAYRRGGE</sequence>
<dbReference type="AlphaFoldDB" id="A0A127JZX2"/>
<dbReference type="OrthoDB" id="6506763at2"/>
<protein>
    <submittedName>
        <fullName evidence="5">AraC family transcriptional regulator</fullName>
    </submittedName>
</protein>
<evidence type="ECO:0000259" key="4">
    <source>
        <dbReference type="PROSITE" id="PS01124"/>
    </source>
</evidence>
<evidence type="ECO:0000313" key="6">
    <source>
        <dbReference type="Proteomes" id="UP000070433"/>
    </source>
</evidence>
<dbReference type="PANTHER" id="PTHR47894:SF1">
    <property type="entry name" value="HTH-TYPE TRANSCRIPTIONAL REGULATOR VQSM"/>
    <property type="match status" value="1"/>
</dbReference>
<name>A0A127JZX2_9BURK</name>
<dbReference type="GO" id="GO:0003700">
    <property type="term" value="F:DNA-binding transcription factor activity"/>
    <property type="evidence" value="ECO:0007669"/>
    <property type="project" value="InterPro"/>
</dbReference>
<organism evidence="5 6">
    <name type="scientific">Ramlibacter tataouinensis</name>
    <dbReference type="NCBI Taxonomy" id="94132"/>
    <lineage>
        <taxon>Bacteria</taxon>
        <taxon>Pseudomonadati</taxon>
        <taxon>Pseudomonadota</taxon>
        <taxon>Betaproteobacteria</taxon>
        <taxon>Burkholderiales</taxon>
        <taxon>Comamonadaceae</taxon>
        <taxon>Ramlibacter</taxon>
    </lineage>
</organism>
<proteinExistence type="predicted"/>